<feature type="domain" description="Protein kinase" evidence="1">
    <location>
        <begin position="1"/>
        <end position="151"/>
    </location>
</feature>
<dbReference type="PANTHER" id="PTHR44329">
    <property type="entry name" value="SERINE/THREONINE-PROTEIN KINASE TNNI3K-RELATED"/>
    <property type="match status" value="1"/>
</dbReference>
<dbReference type="EMBL" id="GL378371">
    <property type="protein sequence ID" value="EFJ43630.1"/>
    <property type="molecule type" value="Genomic_DNA"/>
</dbReference>
<feature type="non-terminal residue" evidence="2">
    <location>
        <position position="1"/>
    </location>
</feature>
<dbReference type="RefSeq" id="XP_002955330.1">
    <property type="nucleotide sequence ID" value="XM_002955284.1"/>
</dbReference>
<dbReference type="Gene3D" id="1.10.510.10">
    <property type="entry name" value="Transferase(Phosphotransferase) domain 1"/>
    <property type="match status" value="1"/>
</dbReference>
<dbReference type="AlphaFoldDB" id="D8U9F2"/>
<evidence type="ECO:0000313" key="3">
    <source>
        <dbReference type="Proteomes" id="UP000001058"/>
    </source>
</evidence>
<dbReference type="InterPro" id="IPR000719">
    <property type="entry name" value="Prot_kinase_dom"/>
</dbReference>
<dbReference type="STRING" id="3068.D8U9F2"/>
<dbReference type="KEGG" id="vcn:VOLCADRAFT_46763"/>
<gene>
    <name evidence="2" type="ORF">VOLCADRAFT_46763</name>
</gene>
<protein>
    <recommendedName>
        <fullName evidence="1">Protein kinase domain-containing protein</fullName>
    </recommendedName>
</protein>
<sequence length="151" mass="17004">LEVALALRHMHGLHMVHCDLKPQNVLLKSSPRDPRGFTAKLSDFGLAKMMAHDEEGQLVIDEALNSGQKQLTASIDMFAFGILLWQMVCGTRLYQGLNTKQIIRGVVRENLRPVFPAWVPLEYRRLAERCWHATPSERPTASAVVAELEAM</sequence>
<evidence type="ECO:0000259" key="1">
    <source>
        <dbReference type="PROSITE" id="PS50011"/>
    </source>
</evidence>
<dbReference type="PROSITE" id="PS00108">
    <property type="entry name" value="PROTEIN_KINASE_ST"/>
    <property type="match status" value="1"/>
</dbReference>
<dbReference type="InterPro" id="IPR011009">
    <property type="entry name" value="Kinase-like_dom_sf"/>
</dbReference>
<proteinExistence type="predicted"/>
<evidence type="ECO:0000313" key="2">
    <source>
        <dbReference type="EMBL" id="EFJ43630.1"/>
    </source>
</evidence>
<dbReference type="SUPFAM" id="SSF56112">
    <property type="entry name" value="Protein kinase-like (PK-like)"/>
    <property type="match status" value="1"/>
</dbReference>
<dbReference type="Proteomes" id="UP000001058">
    <property type="component" value="Unassembled WGS sequence"/>
</dbReference>
<dbReference type="eggNOG" id="KOG0192">
    <property type="taxonomic scope" value="Eukaryota"/>
</dbReference>
<dbReference type="InterPro" id="IPR051681">
    <property type="entry name" value="Ser/Thr_Kinases-Pseudokinases"/>
</dbReference>
<accession>D8U9F2</accession>
<dbReference type="GO" id="GO:0005524">
    <property type="term" value="F:ATP binding"/>
    <property type="evidence" value="ECO:0007669"/>
    <property type="project" value="InterPro"/>
</dbReference>
<dbReference type="Pfam" id="PF00069">
    <property type="entry name" value="Pkinase"/>
    <property type="match status" value="1"/>
</dbReference>
<dbReference type="OrthoDB" id="538772at2759"/>
<dbReference type="InParanoid" id="D8U9F2"/>
<reference evidence="2 3" key="1">
    <citation type="journal article" date="2010" name="Science">
        <title>Genomic analysis of organismal complexity in the multicellular green alga Volvox carteri.</title>
        <authorList>
            <person name="Prochnik S.E."/>
            <person name="Umen J."/>
            <person name="Nedelcu A.M."/>
            <person name="Hallmann A."/>
            <person name="Miller S.M."/>
            <person name="Nishii I."/>
            <person name="Ferris P."/>
            <person name="Kuo A."/>
            <person name="Mitros T."/>
            <person name="Fritz-Laylin L.K."/>
            <person name="Hellsten U."/>
            <person name="Chapman J."/>
            <person name="Simakov O."/>
            <person name="Rensing S.A."/>
            <person name="Terry A."/>
            <person name="Pangilinan J."/>
            <person name="Kapitonov V."/>
            <person name="Jurka J."/>
            <person name="Salamov A."/>
            <person name="Shapiro H."/>
            <person name="Schmutz J."/>
            <person name="Grimwood J."/>
            <person name="Lindquist E."/>
            <person name="Lucas S."/>
            <person name="Grigoriev I.V."/>
            <person name="Schmitt R."/>
            <person name="Kirk D."/>
            <person name="Rokhsar D.S."/>
        </authorList>
    </citation>
    <scope>NUCLEOTIDE SEQUENCE [LARGE SCALE GENOMIC DNA]</scope>
    <source>
        <strain evidence="3">f. Nagariensis / Eve</strain>
    </source>
</reference>
<dbReference type="GeneID" id="9616374"/>
<dbReference type="SMART" id="SM00220">
    <property type="entry name" value="S_TKc"/>
    <property type="match status" value="1"/>
</dbReference>
<organism evidence="3">
    <name type="scientific">Volvox carteri f. nagariensis</name>
    <dbReference type="NCBI Taxonomy" id="3068"/>
    <lineage>
        <taxon>Eukaryota</taxon>
        <taxon>Viridiplantae</taxon>
        <taxon>Chlorophyta</taxon>
        <taxon>core chlorophytes</taxon>
        <taxon>Chlorophyceae</taxon>
        <taxon>CS clade</taxon>
        <taxon>Chlamydomonadales</taxon>
        <taxon>Volvocaceae</taxon>
        <taxon>Volvox</taxon>
    </lineage>
</organism>
<dbReference type="PANTHER" id="PTHR44329:SF214">
    <property type="entry name" value="PROTEIN KINASE DOMAIN-CONTAINING PROTEIN"/>
    <property type="match status" value="1"/>
</dbReference>
<feature type="non-terminal residue" evidence="2">
    <location>
        <position position="151"/>
    </location>
</feature>
<name>D8U9F2_VOLCA</name>
<keyword evidence="3" id="KW-1185">Reference proteome</keyword>
<dbReference type="PROSITE" id="PS50011">
    <property type="entry name" value="PROTEIN_KINASE_DOM"/>
    <property type="match status" value="1"/>
</dbReference>
<dbReference type="InterPro" id="IPR008271">
    <property type="entry name" value="Ser/Thr_kinase_AS"/>
</dbReference>
<dbReference type="GO" id="GO:0004674">
    <property type="term" value="F:protein serine/threonine kinase activity"/>
    <property type="evidence" value="ECO:0007669"/>
    <property type="project" value="TreeGrafter"/>
</dbReference>